<dbReference type="EMBL" id="GGEC01063295">
    <property type="protein sequence ID" value="MBX43779.1"/>
    <property type="molecule type" value="Transcribed_RNA"/>
</dbReference>
<reference evidence="1" key="1">
    <citation type="submission" date="2018-02" db="EMBL/GenBank/DDBJ databases">
        <title>Rhizophora mucronata_Transcriptome.</title>
        <authorList>
            <person name="Meera S.P."/>
            <person name="Sreeshan A."/>
            <person name="Augustine A."/>
        </authorList>
    </citation>
    <scope>NUCLEOTIDE SEQUENCE</scope>
    <source>
        <tissue evidence="1">Leaf</tissue>
    </source>
</reference>
<proteinExistence type="predicted"/>
<protein>
    <submittedName>
        <fullName evidence="1">Uncharacterized protein</fullName>
    </submittedName>
</protein>
<sequence length="52" mass="5698">MMIGFNVSECIDTNVNHSHTTTVCNLEISVPNLKSLMSCLTCCTKSNISNFT</sequence>
<organism evidence="1">
    <name type="scientific">Rhizophora mucronata</name>
    <name type="common">Asiatic mangrove</name>
    <dbReference type="NCBI Taxonomy" id="61149"/>
    <lineage>
        <taxon>Eukaryota</taxon>
        <taxon>Viridiplantae</taxon>
        <taxon>Streptophyta</taxon>
        <taxon>Embryophyta</taxon>
        <taxon>Tracheophyta</taxon>
        <taxon>Spermatophyta</taxon>
        <taxon>Magnoliopsida</taxon>
        <taxon>eudicotyledons</taxon>
        <taxon>Gunneridae</taxon>
        <taxon>Pentapetalae</taxon>
        <taxon>rosids</taxon>
        <taxon>fabids</taxon>
        <taxon>Malpighiales</taxon>
        <taxon>Rhizophoraceae</taxon>
        <taxon>Rhizophora</taxon>
    </lineage>
</organism>
<accession>A0A2P2NMR8</accession>
<dbReference type="AlphaFoldDB" id="A0A2P2NMR8"/>
<name>A0A2P2NMR8_RHIMU</name>
<evidence type="ECO:0000313" key="1">
    <source>
        <dbReference type="EMBL" id="MBX43779.1"/>
    </source>
</evidence>